<dbReference type="EMBL" id="CP015136">
    <property type="protein sequence ID" value="AMY09939.1"/>
    <property type="molecule type" value="Genomic_DNA"/>
</dbReference>
<keyword evidence="3" id="KW-1185">Reference proteome</keyword>
<dbReference type="PATRIC" id="fig|1813736.3.peg.3368"/>
<evidence type="ECO:0000256" key="1">
    <source>
        <dbReference type="SAM" id="MobiDB-lite"/>
    </source>
</evidence>
<protein>
    <submittedName>
        <fullName evidence="2">Collagenase</fullName>
    </submittedName>
</protein>
<reference evidence="2 3" key="1">
    <citation type="journal article" date="2016" name="Genome Announc.">
        <title>First Complete Genome Sequence of a Subdivision 6 Acidobacterium Strain.</title>
        <authorList>
            <person name="Huang S."/>
            <person name="Vieira S."/>
            <person name="Bunk B."/>
            <person name="Riedel T."/>
            <person name="Sproer C."/>
            <person name="Overmann J."/>
        </authorList>
    </citation>
    <scope>NUCLEOTIDE SEQUENCE [LARGE SCALE GENOMIC DNA]</scope>
    <source>
        <strain evidence="3">DSM 100886 HEG_-6_39</strain>
    </source>
</reference>
<organism evidence="2 3">
    <name type="scientific">Luteitalea pratensis</name>
    <dbReference type="NCBI Taxonomy" id="1855912"/>
    <lineage>
        <taxon>Bacteria</taxon>
        <taxon>Pseudomonadati</taxon>
        <taxon>Acidobacteriota</taxon>
        <taxon>Vicinamibacteria</taxon>
        <taxon>Vicinamibacterales</taxon>
        <taxon>Vicinamibacteraceae</taxon>
        <taxon>Luteitalea</taxon>
    </lineage>
</organism>
<dbReference type="InterPro" id="IPR001539">
    <property type="entry name" value="Peptidase_U32"/>
</dbReference>
<accession>A0A143PQ45</accession>
<reference evidence="3" key="2">
    <citation type="submission" date="2016-04" db="EMBL/GenBank/DDBJ databases">
        <title>First Complete Genome Sequence of a Subdivision 6 Acidobacterium.</title>
        <authorList>
            <person name="Huang S."/>
            <person name="Vieira S."/>
            <person name="Bunk B."/>
            <person name="Riedel T."/>
            <person name="Sproeer C."/>
            <person name="Overmann J."/>
        </authorList>
    </citation>
    <scope>NUCLEOTIDE SEQUENCE [LARGE SCALE GENOMIC DNA]</scope>
    <source>
        <strain evidence="3">DSM 100886 HEG_-6_39</strain>
    </source>
</reference>
<evidence type="ECO:0000313" key="3">
    <source>
        <dbReference type="Proteomes" id="UP000076079"/>
    </source>
</evidence>
<dbReference type="STRING" id="1855912.LuPra_03166"/>
<feature type="region of interest" description="Disordered" evidence="1">
    <location>
        <begin position="301"/>
        <end position="339"/>
    </location>
</feature>
<evidence type="ECO:0000313" key="2">
    <source>
        <dbReference type="EMBL" id="AMY09939.1"/>
    </source>
</evidence>
<name>A0A143PQ45_LUTPR</name>
<dbReference type="Pfam" id="PF01136">
    <property type="entry name" value="Peptidase_U32"/>
    <property type="match status" value="1"/>
</dbReference>
<dbReference type="RefSeq" id="WP_110171634.1">
    <property type="nucleotide sequence ID" value="NZ_CP015136.1"/>
</dbReference>
<dbReference type="AlphaFoldDB" id="A0A143PQ45"/>
<gene>
    <name evidence="2" type="ORF">LuPra_03166</name>
</gene>
<dbReference type="Proteomes" id="UP000076079">
    <property type="component" value="Chromosome"/>
</dbReference>
<dbReference type="OrthoDB" id="244056at2"/>
<sequence length="339" mass="35888">MSLPLSPAARLLAALDLPVGDAHDLPPSPHRFPDGAHYRVEIPSVEGPRVLAAVIEEARTRAVPIHRVSQGSGIMLLTDNEIGEMCGMCREARMELSLFVGPRAAWDTGASIVSPAGRTLGAQLRGQDQVRYALDDVIRAVGLGVRSVLIADMGLLRILDLARQAGHLPAELIIKISVQLAAANPLAVAILADEGATTINVPTDLSLAHLAAIRQHCDIPLDVYVEVPDGFGGFVRHYEIPALIEAVAPVYVKFGLRNAPDIYPSGLHLENVAILMARERVRRAELGLALLHRHLSKVGPAVPAGHDHDAASAGPHDAATLTMSPVGAPDAPGIPAETR</sequence>
<proteinExistence type="predicted"/>
<dbReference type="KEGG" id="abac:LuPra_03166"/>